<evidence type="ECO:0000256" key="7">
    <source>
        <dbReference type="RuleBase" id="RU363032"/>
    </source>
</evidence>
<protein>
    <submittedName>
        <fullName evidence="9">ABC transporter permease</fullName>
    </submittedName>
</protein>
<dbReference type="Proteomes" id="UP000093309">
    <property type="component" value="Unassembled WGS sequence"/>
</dbReference>
<feature type="transmembrane region" description="Helical" evidence="7">
    <location>
        <begin position="182"/>
        <end position="202"/>
    </location>
</feature>
<keyword evidence="3" id="KW-1003">Cell membrane</keyword>
<dbReference type="InterPro" id="IPR035906">
    <property type="entry name" value="MetI-like_sf"/>
</dbReference>
<comment type="similarity">
    <text evidence="7">Belongs to the binding-protein-dependent transport system permease family.</text>
</comment>
<feature type="transmembrane region" description="Helical" evidence="7">
    <location>
        <begin position="12"/>
        <end position="34"/>
    </location>
</feature>
<comment type="caution">
    <text evidence="9">The sequence shown here is derived from an EMBL/GenBank/DDBJ whole genome shotgun (WGS) entry which is preliminary data.</text>
</comment>
<feature type="domain" description="ABC transmembrane type-1" evidence="8">
    <location>
        <begin position="74"/>
        <end position="268"/>
    </location>
</feature>
<evidence type="ECO:0000256" key="3">
    <source>
        <dbReference type="ARBA" id="ARBA00022475"/>
    </source>
</evidence>
<dbReference type="STRING" id="512399.A8709_05245"/>
<dbReference type="Gene3D" id="1.10.3720.10">
    <property type="entry name" value="MetI-like"/>
    <property type="match status" value="1"/>
</dbReference>
<accession>A0A1C0ZSP8</accession>
<keyword evidence="10" id="KW-1185">Reference proteome</keyword>
<keyword evidence="2 7" id="KW-0813">Transport</keyword>
<keyword evidence="5 7" id="KW-1133">Transmembrane helix</keyword>
<evidence type="ECO:0000313" key="9">
    <source>
        <dbReference type="EMBL" id="OCT11098.1"/>
    </source>
</evidence>
<dbReference type="CDD" id="cd06261">
    <property type="entry name" value="TM_PBP2"/>
    <property type="match status" value="1"/>
</dbReference>
<dbReference type="InterPro" id="IPR000515">
    <property type="entry name" value="MetI-like"/>
</dbReference>
<dbReference type="Pfam" id="PF00528">
    <property type="entry name" value="BPD_transp_1"/>
    <property type="match status" value="1"/>
</dbReference>
<feature type="transmembrane region" description="Helical" evidence="7">
    <location>
        <begin position="141"/>
        <end position="161"/>
    </location>
</feature>
<evidence type="ECO:0000256" key="6">
    <source>
        <dbReference type="ARBA" id="ARBA00023136"/>
    </source>
</evidence>
<dbReference type="SUPFAM" id="SSF161098">
    <property type="entry name" value="MetI-like"/>
    <property type="match status" value="1"/>
</dbReference>
<keyword evidence="4 7" id="KW-0812">Transmembrane</keyword>
<reference evidence="10" key="1">
    <citation type="submission" date="2016-05" db="EMBL/GenBank/DDBJ databases">
        <title>Paenibacillus oryzae. sp. nov., isolated from the rice root.</title>
        <authorList>
            <person name="Zhang J."/>
            <person name="Zhang X."/>
        </authorList>
    </citation>
    <scope>NUCLEOTIDE SEQUENCE [LARGE SCALE GENOMIC DNA]</scope>
    <source>
        <strain evidence="10">KCTC13222</strain>
    </source>
</reference>
<dbReference type="GO" id="GO:0055085">
    <property type="term" value="P:transmembrane transport"/>
    <property type="evidence" value="ECO:0007669"/>
    <property type="project" value="InterPro"/>
</dbReference>
<feature type="transmembrane region" description="Helical" evidence="7">
    <location>
        <begin position="252"/>
        <end position="272"/>
    </location>
</feature>
<name>A0A1C0ZSP8_9BACL</name>
<feature type="transmembrane region" description="Helical" evidence="7">
    <location>
        <begin position="74"/>
        <end position="97"/>
    </location>
</feature>
<evidence type="ECO:0000256" key="4">
    <source>
        <dbReference type="ARBA" id="ARBA00022692"/>
    </source>
</evidence>
<dbReference type="PANTHER" id="PTHR43744">
    <property type="entry name" value="ABC TRANSPORTER PERMEASE PROTEIN MG189-RELATED-RELATED"/>
    <property type="match status" value="1"/>
</dbReference>
<evidence type="ECO:0000256" key="5">
    <source>
        <dbReference type="ARBA" id="ARBA00022989"/>
    </source>
</evidence>
<comment type="subcellular location">
    <subcellularLocation>
        <location evidence="1 7">Cell membrane</location>
        <topology evidence="1 7">Multi-pass membrane protein</topology>
    </subcellularLocation>
</comment>
<sequence>MSIWKRKDFAYQTLMNAVMVVVLLVIMFPLVYVVTTSFSSKQEMLTRGFYLIPHDWTVNAYGYLFSNANFMKSFWNAIQITTIGTLINIVLTSLMAYGLSKTWLRGRKLLNFLVMFTMLFGGGMIPTYLVVKTFHLIDSYFSLYLTAAIAPFNLIVMRSFFQNIPVELEESARIDGCGEFRLFLTIIVPLSMAIIATFTLFYSVQNWNTYFNAILYLNDSSKWPLQVFLRQMLIETDIGMAAESSGFEYSPAAKMAAVVIATVPFLFIYPFLQKYFNQGMLLGSVKG</sequence>
<gene>
    <name evidence="9" type="ORF">A8709_05245</name>
</gene>
<dbReference type="PANTHER" id="PTHR43744:SF9">
    <property type="entry name" value="POLYGALACTURONAN_RHAMNOGALACTURONAN TRANSPORT SYSTEM PERMEASE PROTEIN YTCP"/>
    <property type="match status" value="1"/>
</dbReference>
<evidence type="ECO:0000256" key="1">
    <source>
        <dbReference type="ARBA" id="ARBA00004651"/>
    </source>
</evidence>
<dbReference type="AlphaFoldDB" id="A0A1C0ZSP8"/>
<feature type="transmembrane region" description="Helical" evidence="7">
    <location>
        <begin position="109"/>
        <end position="129"/>
    </location>
</feature>
<evidence type="ECO:0000259" key="8">
    <source>
        <dbReference type="PROSITE" id="PS50928"/>
    </source>
</evidence>
<evidence type="ECO:0000313" key="10">
    <source>
        <dbReference type="Proteomes" id="UP000093309"/>
    </source>
</evidence>
<dbReference type="RefSeq" id="WP_065857823.1">
    <property type="nucleotide sequence ID" value="NZ_LYPC01000028.1"/>
</dbReference>
<keyword evidence="6 7" id="KW-0472">Membrane</keyword>
<dbReference type="GO" id="GO:0005886">
    <property type="term" value="C:plasma membrane"/>
    <property type="evidence" value="ECO:0007669"/>
    <property type="project" value="UniProtKB-SubCell"/>
</dbReference>
<proteinExistence type="inferred from homology"/>
<evidence type="ECO:0000256" key="2">
    <source>
        <dbReference type="ARBA" id="ARBA00022448"/>
    </source>
</evidence>
<dbReference type="PROSITE" id="PS50928">
    <property type="entry name" value="ABC_TM1"/>
    <property type="match status" value="1"/>
</dbReference>
<dbReference type="OrthoDB" id="9810086at2"/>
<organism evidence="9 10">
    <name type="scientific">Paenibacillus pectinilyticus</name>
    <dbReference type="NCBI Taxonomy" id="512399"/>
    <lineage>
        <taxon>Bacteria</taxon>
        <taxon>Bacillati</taxon>
        <taxon>Bacillota</taxon>
        <taxon>Bacilli</taxon>
        <taxon>Bacillales</taxon>
        <taxon>Paenibacillaceae</taxon>
        <taxon>Paenibacillus</taxon>
    </lineage>
</organism>
<dbReference type="EMBL" id="LYPC01000028">
    <property type="protein sequence ID" value="OCT11098.1"/>
    <property type="molecule type" value="Genomic_DNA"/>
</dbReference>